<dbReference type="HOGENOM" id="CLU_2483336_0_0_1"/>
<dbReference type="AlphaFoldDB" id="W7HQ76"/>
<feature type="compositionally biased region" description="Basic and acidic residues" evidence="1">
    <location>
        <begin position="45"/>
        <end position="66"/>
    </location>
</feature>
<feature type="region of interest" description="Disordered" evidence="1">
    <location>
        <begin position="39"/>
        <end position="66"/>
    </location>
</feature>
<evidence type="ECO:0000256" key="1">
    <source>
        <dbReference type="SAM" id="MobiDB-lite"/>
    </source>
</evidence>
<accession>W7HQ76</accession>
<dbReference type="OrthoDB" id="5376932at2759"/>
<evidence type="ECO:0000313" key="3">
    <source>
        <dbReference type="Proteomes" id="UP000024837"/>
    </source>
</evidence>
<evidence type="ECO:0000313" key="2">
    <source>
        <dbReference type="EMBL" id="EWC46316.1"/>
    </source>
</evidence>
<proteinExistence type="predicted"/>
<protein>
    <submittedName>
        <fullName evidence="2">Uncharacterized protein</fullName>
    </submittedName>
</protein>
<reference evidence="2 3" key="1">
    <citation type="submission" date="2013-05" db="EMBL/GenBank/DDBJ databases">
        <title>Drechslerella stenobrocha genome reveals carnivorous origination and mechanical trapping mechanism of predatory fungi.</title>
        <authorList>
            <person name="Liu X."/>
            <person name="Zhang W."/>
            <person name="Liu K."/>
        </authorList>
    </citation>
    <scope>NUCLEOTIDE SEQUENCE [LARGE SCALE GENOMIC DNA]</scope>
    <source>
        <strain evidence="2 3">248</strain>
    </source>
</reference>
<organism evidence="2 3">
    <name type="scientific">Drechslerella stenobrocha 248</name>
    <dbReference type="NCBI Taxonomy" id="1043628"/>
    <lineage>
        <taxon>Eukaryota</taxon>
        <taxon>Fungi</taxon>
        <taxon>Dikarya</taxon>
        <taxon>Ascomycota</taxon>
        <taxon>Pezizomycotina</taxon>
        <taxon>Orbiliomycetes</taxon>
        <taxon>Orbiliales</taxon>
        <taxon>Orbiliaceae</taxon>
        <taxon>Drechslerella</taxon>
    </lineage>
</organism>
<gene>
    <name evidence="2" type="ORF">DRE_04487</name>
</gene>
<dbReference type="Proteomes" id="UP000024837">
    <property type="component" value="Unassembled WGS sequence"/>
</dbReference>
<dbReference type="EMBL" id="KI966419">
    <property type="protein sequence ID" value="EWC46316.1"/>
    <property type="molecule type" value="Genomic_DNA"/>
</dbReference>
<sequence>MADGTGLDLGDAAVTCWEIERRFWRCHNGLTVEATAMQQAWGDGGESRRRSMEQVRQRLERQRQKAAERERRRLERGIRDLAMLWDE</sequence>
<keyword evidence="3" id="KW-1185">Reference proteome</keyword>
<name>W7HQ76_9PEZI</name>